<dbReference type="GeneID" id="55972831"/>
<organism evidence="2 3">
    <name type="scientific">Geosmithia morbida</name>
    <dbReference type="NCBI Taxonomy" id="1094350"/>
    <lineage>
        <taxon>Eukaryota</taxon>
        <taxon>Fungi</taxon>
        <taxon>Dikarya</taxon>
        <taxon>Ascomycota</taxon>
        <taxon>Pezizomycotina</taxon>
        <taxon>Sordariomycetes</taxon>
        <taxon>Hypocreomycetidae</taxon>
        <taxon>Hypocreales</taxon>
        <taxon>Bionectriaceae</taxon>
        <taxon>Geosmithia</taxon>
    </lineage>
</organism>
<feature type="region of interest" description="Disordered" evidence="1">
    <location>
        <begin position="1"/>
        <end position="42"/>
    </location>
</feature>
<evidence type="ECO:0000313" key="2">
    <source>
        <dbReference type="EMBL" id="KAF4123058.1"/>
    </source>
</evidence>
<gene>
    <name evidence="2" type="ORF">GMORB2_6606</name>
</gene>
<proteinExistence type="predicted"/>
<reference evidence="2" key="1">
    <citation type="submission" date="2020-03" db="EMBL/GenBank/DDBJ databases">
        <title>Site-based positive gene gene selection in Geosmithia morbida across the United States reveals a broad range of putative effectors and factors for local host and environmental adapation.</title>
        <authorList>
            <person name="Onufrak A."/>
            <person name="Murdoch R.W."/>
            <person name="Gazis R."/>
            <person name="Huff M."/>
            <person name="Staton M."/>
            <person name="Klingeman W."/>
            <person name="Hadziabdic D."/>
        </authorList>
    </citation>
    <scope>NUCLEOTIDE SEQUENCE</scope>
    <source>
        <strain evidence="2">1262</strain>
    </source>
</reference>
<accession>A0A9P4YWP8</accession>
<sequence length="91" mass="10106">MKAESPILSHPFMVDRDGDNDDDKKTETETMAETGIKDQDSTANNAVYYRRYHQDHPSRSRANQSLLLPGSKIKIIEPGVMPAQSTGTGNE</sequence>
<comment type="caution">
    <text evidence="2">The sequence shown here is derived from an EMBL/GenBank/DDBJ whole genome shotgun (WGS) entry which is preliminary data.</text>
</comment>
<dbReference type="AlphaFoldDB" id="A0A9P4YWP8"/>
<evidence type="ECO:0000256" key="1">
    <source>
        <dbReference type="SAM" id="MobiDB-lite"/>
    </source>
</evidence>
<feature type="compositionally biased region" description="Basic and acidic residues" evidence="1">
    <location>
        <begin position="13"/>
        <end position="28"/>
    </location>
</feature>
<evidence type="ECO:0000313" key="3">
    <source>
        <dbReference type="Proteomes" id="UP000749293"/>
    </source>
</evidence>
<keyword evidence="3" id="KW-1185">Reference proteome</keyword>
<dbReference type="RefSeq" id="XP_035321710.1">
    <property type="nucleotide sequence ID" value="XM_035468576.1"/>
</dbReference>
<name>A0A9P4YWP8_9HYPO</name>
<dbReference type="EMBL" id="JAANYQ010000007">
    <property type="protein sequence ID" value="KAF4123058.1"/>
    <property type="molecule type" value="Genomic_DNA"/>
</dbReference>
<protein>
    <submittedName>
        <fullName evidence="2">Uncharacterized protein</fullName>
    </submittedName>
</protein>
<dbReference type="Proteomes" id="UP000749293">
    <property type="component" value="Unassembled WGS sequence"/>
</dbReference>